<feature type="non-terminal residue" evidence="6">
    <location>
        <position position="365"/>
    </location>
</feature>
<evidence type="ECO:0000313" key="7">
    <source>
        <dbReference type="Proteomes" id="UP000886611"/>
    </source>
</evidence>
<evidence type="ECO:0000256" key="1">
    <source>
        <dbReference type="ARBA" id="ARBA00022723"/>
    </source>
</evidence>
<sequence>MKPSQKKPGSNHGFTQVGEYRGRVSGWGARSAVRSNTVQTSLPARENEPLALHKKNVEDTHRRGLVPVGKTKRAYYVLSEKRTEPSVGTTVPETYGLSPDQQICAVCLEEFKQKDELGICPCKHAFHRKFSIDSVQITASPEKSRSVNLKFTNRWPTAAGLHDPAQHPVHAGIKQSRSKNTTGKRAEVLPPLYTALTVLVYRPFMISSNLGGSCEVSGCLTEQLNQLNQTLYENQQRLQRNSANIYVCTQREPSCQDAVNGRLLRRKTRLLQSLVGEQVIKDPIEDDPSEDLTRHREQRYPSVVATIQVITFSFPDRIVPFPVSWDDAGLPNGSKDCLQCKEDSLTTCLEKFTLDTTDPCSLPYP</sequence>
<evidence type="ECO:0000256" key="4">
    <source>
        <dbReference type="SAM" id="MobiDB-lite"/>
    </source>
</evidence>
<dbReference type="InterPro" id="IPR013083">
    <property type="entry name" value="Znf_RING/FYVE/PHD"/>
</dbReference>
<name>A0A8X7XAV6_POLSE</name>
<dbReference type="SUPFAM" id="SSF57850">
    <property type="entry name" value="RING/U-box"/>
    <property type="match status" value="1"/>
</dbReference>
<keyword evidence="1" id="KW-0479">Metal-binding</keyword>
<comment type="caution">
    <text evidence="6">The sequence shown here is derived from an EMBL/GenBank/DDBJ whole genome shotgun (WGS) entry which is preliminary data.</text>
</comment>
<protein>
    <submittedName>
        <fullName evidence="6">RNF24 protein</fullName>
    </submittedName>
</protein>
<gene>
    <name evidence="6" type="primary">Rnf24</name>
    <name evidence="6" type="ORF">GTO96_0016924</name>
</gene>
<feature type="region of interest" description="Disordered" evidence="4">
    <location>
        <begin position="162"/>
        <end position="182"/>
    </location>
</feature>
<feature type="non-terminal residue" evidence="6">
    <location>
        <position position="1"/>
    </location>
</feature>
<evidence type="ECO:0000259" key="5">
    <source>
        <dbReference type="Pfam" id="PF17123"/>
    </source>
</evidence>
<keyword evidence="3" id="KW-0862">Zinc</keyword>
<dbReference type="EMBL" id="JAATIS010001721">
    <property type="protein sequence ID" value="KAG2465725.1"/>
    <property type="molecule type" value="Genomic_DNA"/>
</dbReference>
<dbReference type="Pfam" id="PF17123">
    <property type="entry name" value="zf-RING_11"/>
    <property type="match status" value="1"/>
</dbReference>
<proteinExistence type="predicted"/>
<accession>A0A8X7XAV6</accession>
<dbReference type="Proteomes" id="UP000886611">
    <property type="component" value="Unassembled WGS sequence"/>
</dbReference>
<evidence type="ECO:0000313" key="6">
    <source>
        <dbReference type="EMBL" id="KAG2465725.1"/>
    </source>
</evidence>
<evidence type="ECO:0000256" key="2">
    <source>
        <dbReference type="ARBA" id="ARBA00022771"/>
    </source>
</evidence>
<organism evidence="6 7">
    <name type="scientific">Polypterus senegalus</name>
    <name type="common">Senegal bichir</name>
    <dbReference type="NCBI Taxonomy" id="55291"/>
    <lineage>
        <taxon>Eukaryota</taxon>
        <taxon>Metazoa</taxon>
        <taxon>Chordata</taxon>
        <taxon>Craniata</taxon>
        <taxon>Vertebrata</taxon>
        <taxon>Euteleostomi</taxon>
        <taxon>Actinopterygii</taxon>
        <taxon>Polypteriformes</taxon>
        <taxon>Polypteridae</taxon>
        <taxon>Polypterus</taxon>
    </lineage>
</organism>
<dbReference type="InterPro" id="IPR001841">
    <property type="entry name" value="Znf_RING"/>
</dbReference>
<reference evidence="6 7" key="1">
    <citation type="journal article" date="2021" name="Cell">
        <title>Tracing the genetic footprints of vertebrate landing in non-teleost ray-finned fishes.</title>
        <authorList>
            <person name="Bi X."/>
            <person name="Wang K."/>
            <person name="Yang L."/>
            <person name="Pan H."/>
            <person name="Jiang H."/>
            <person name="Wei Q."/>
            <person name="Fang M."/>
            <person name="Yu H."/>
            <person name="Zhu C."/>
            <person name="Cai Y."/>
            <person name="He Y."/>
            <person name="Gan X."/>
            <person name="Zeng H."/>
            <person name="Yu D."/>
            <person name="Zhu Y."/>
            <person name="Jiang H."/>
            <person name="Qiu Q."/>
            <person name="Yang H."/>
            <person name="Zhang Y.E."/>
            <person name="Wang W."/>
            <person name="Zhu M."/>
            <person name="He S."/>
            <person name="Zhang G."/>
        </authorList>
    </citation>
    <scope>NUCLEOTIDE SEQUENCE [LARGE SCALE GENOMIC DNA]</scope>
    <source>
        <strain evidence="6">Bchr_013</strain>
    </source>
</reference>
<dbReference type="GO" id="GO:0008270">
    <property type="term" value="F:zinc ion binding"/>
    <property type="evidence" value="ECO:0007669"/>
    <property type="project" value="UniProtKB-KW"/>
</dbReference>
<keyword evidence="2" id="KW-0863">Zinc-finger</keyword>
<evidence type="ECO:0000256" key="3">
    <source>
        <dbReference type="ARBA" id="ARBA00022833"/>
    </source>
</evidence>
<feature type="domain" description="RING-type" evidence="5">
    <location>
        <begin position="104"/>
        <end position="129"/>
    </location>
</feature>
<dbReference type="AlphaFoldDB" id="A0A8X7XAV6"/>
<dbReference type="Gene3D" id="3.30.40.10">
    <property type="entry name" value="Zinc/RING finger domain, C3HC4 (zinc finger)"/>
    <property type="match status" value="1"/>
</dbReference>
<keyword evidence="7" id="KW-1185">Reference proteome</keyword>